<feature type="region of interest" description="Disordered" evidence="1">
    <location>
        <begin position="175"/>
        <end position="201"/>
    </location>
</feature>
<sequence length="201" mass="22273">MVLSLTCTKLFRSGLSGCCNIALEGQHHLKVLYVSVPPAGVGHHCCNWPTDVRHNPALAGVPRRADLCWPPRPGKPQHRHPRQSRRAVADAHLRLCLPWPLDDGCLTCQGWRRARRDRQHWVDTCKSQQCPGKCTWVIRGRSVEVEATLRGARTAGTPAEVLTAVATLYPLAPLISRPHPEPHQPSPVTPTPFTPSPPLLY</sequence>
<dbReference type="AlphaFoldDB" id="A0A5B7FBF9"/>
<name>A0A5B7FBF9_PORTR</name>
<comment type="caution">
    <text evidence="2">The sequence shown here is derived from an EMBL/GenBank/DDBJ whole genome shotgun (WGS) entry which is preliminary data.</text>
</comment>
<accession>A0A5B7FBF9</accession>
<keyword evidence="3" id="KW-1185">Reference proteome</keyword>
<feature type="compositionally biased region" description="Pro residues" evidence="1">
    <location>
        <begin position="183"/>
        <end position="201"/>
    </location>
</feature>
<gene>
    <name evidence="2" type="ORF">E2C01_036540</name>
</gene>
<proteinExistence type="predicted"/>
<evidence type="ECO:0000313" key="3">
    <source>
        <dbReference type="Proteomes" id="UP000324222"/>
    </source>
</evidence>
<dbReference type="Proteomes" id="UP000324222">
    <property type="component" value="Unassembled WGS sequence"/>
</dbReference>
<reference evidence="2 3" key="1">
    <citation type="submission" date="2019-05" db="EMBL/GenBank/DDBJ databases">
        <title>Another draft genome of Portunus trituberculatus and its Hox gene families provides insights of decapod evolution.</title>
        <authorList>
            <person name="Jeong J.-H."/>
            <person name="Song I."/>
            <person name="Kim S."/>
            <person name="Choi T."/>
            <person name="Kim D."/>
            <person name="Ryu S."/>
            <person name="Kim W."/>
        </authorList>
    </citation>
    <scope>NUCLEOTIDE SEQUENCE [LARGE SCALE GENOMIC DNA]</scope>
    <source>
        <tissue evidence="2">Muscle</tissue>
    </source>
</reference>
<organism evidence="2 3">
    <name type="scientific">Portunus trituberculatus</name>
    <name type="common">Swimming crab</name>
    <name type="synonym">Neptunus trituberculatus</name>
    <dbReference type="NCBI Taxonomy" id="210409"/>
    <lineage>
        <taxon>Eukaryota</taxon>
        <taxon>Metazoa</taxon>
        <taxon>Ecdysozoa</taxon>
        <taxon>Arthropoda</taxon>
        <taxon>Crustacea</taxon>
        <taxon>Multicrustacea</taxon>
        <taxon>Malacostraca</taxon>
        <taxon>Eumalacostraca</taxon>
        <taxon>Eucarida</taxon>
        <taxon>Decapoda</taxon>
        <taxon>Pleocyemata</taxon>
        <taxon>Brachyura</taxon>
        <taxon>Eubrachyura</taxon>
        <taxon>Portunoidea</taxon>
        <taxon>Portunidae</taxon>
        <taxon>Portuninae</taxon>
        <taxon>Portunus</taxon>
    </lineage>
</organism>
<protein>
    <submittedName>
        <fullName evidence="2">Uncharacterized protein</fullName>
    </submittedName>
</protein>
<dbReference type="EMBL" id="VSRR010005610">
    <property type="protein sequence ID" value="MPC42907.1"/>
    <property type="molecule type" value="Genomic_DNA"/>
</dbReference>
<evidence type="ECO:0000313" key="2">
    <source>
        <dbReference type="EMBL" id="MPC42907.1"/>
    </source>
</evidence>
<evidence type="ECO:0000256" key="1">
    <source>
        <dbReference type="SAM" id="MobiDB-lite"/>
    </source>
</evidence>